<sequence length="185" mass="21254">MKMETDRLVLRQWRDDDYQPYAALCSDPHVMRYFLAPLSHAESYEQAEKIKKLILDKGWGFWAVELKATGQFIGFVGLHSQDEDSGFPNAPFLEIGWRLSSEFWGLGYAPEAAQKALQFAFEKLDAPTVFAFTTLQNRPSQRVMLKLGMVDTKQDFSHPKVVKGHPLERHCLYAITREQWLGKSA</sequence>
<organism evidence="2 3">
    <name type="scientific">Vibrio vulnificus (strain CMCP6)</name>
    <dbReference type="NCBI Taxonomy" id="216895"/>
    <lineage>
        <taxon>Bacteria</taxon>
        <taxon>Pseudomonadati</taxon>
        <taxon>Pseudomonadota</taxon>
        <taxon>Gammaproteobacteria</taxon>
        <taxon>Vibrionales</taxon>
        <taxon>Vibrionaceae</taxon>
        <taxon>Vibrio</taxon>
    </lineage>
</organism>
<reference evidence="2 3" key="3">
    <citation type="journal article" date="2011" name="Mol. Syst. Biol.">
        <title>Integrative genome-scale metabolic analysis of Vibrio vulnificus for drug targeting and discovery.</title>
        <authorList>
            <person name="Kim H.U."/>
            <person name="Kim S.Y."/>
            <person name="Jeong H."/>
            <person name="Kim T.Y."/>
            <person name="Kim J.J."/>
            <person name="Choy H.E."/>
            <person name="Yi K.Y."/>
            <person name="Rhee J.H."/>
            <person name="Lee S.Y."/>
        </authorList>
    </citation>
    <scope>NUCLEOTIDE SEQUENCE [LARGE SCALE GENOMIC DNA]</scope>
    <source>
        <strain evidence="2 3">CMCP6</strain>
    </source>
</reference>
<dbReference type="PANTHER" id="PTHR43792">
    <property type="entry name" value="GNAT FAMILY, PUTATIVE (AFU_ORTHOLOGUE AFUA_3G00765)-RELATED-RELATED"/>
    <property type="match status" value="1"/>
</dbReference>
<gene>
    <name evidence="2" type="ordered locus">VV1_2514</name>
</gene>
<proteinExistence type="predicted"/>
<dbReference type="InterPro" id="IPR016181">
    <property type="entry name" value="Acyl_CoA_acyltransferase"/>
</dbReference>
<evidence type="ECO:0000259" key="1">
    <source>
        <dbReference type="PROSITE" id="PS51186"/>
    </source>
</evidence>
<evidence type="ECO:0000313" key="3">
    <source>
        <dbReference type="Proteomes" id="UP000002275"/>
    </source>
</evidence>
<dbReference type="InterPro" id="IPR051531">
    <property type="entry name" value="N-acetyltransferase"/>
</dbReference>
<dbReference type="KEGG" id="vvu:VV1_2514"/>
<dbReference type="EMBL" id="AE016795">
    <property type="protein sequence ID" value="AAO10872.2"/>
    <property type="molecule type" value="Genomic_DNA"/>
</dbReference>
<protein>
    <submittedName>
        <fullName evidence="2">Acetyltransferase</fullName>
    </submittedName>
</protein>
<dbReference type="InterPro" id="IPR000182">
    <property type="entry name" value="GNAT_dom"/>
</dbReference>
<dbReference type="Pfam" id="PF13302">
    <property type="entry name" value="Acetyltransf_3"/>
    <property type="match status" value="1"/>
</dbReference>
<dbReference type="AlphaFoldDB" id="A0A3Q0L5S8"/>
<reference evidence="3" key="1">
    <citation type="submission" date="2002-12" db="EMBL/GenBank/DDBJ databases">
        <title>Complete genome sequence of Vibrio vulnificus CMCP6.</title>
        <authorList>
            <person name="Rhee J.H."/>
            <person name="Kim S.Y."/>
            <person name="Chung S.S."/>
            <person name="Kim J.J."/>
            <person name="Moon Y.H."/>
            <person name="Jeong H."/>
            <person name="Choy H.E."/>
        </authorList>
    </citation>
    <scope>NUCLEOTIDE SEQUENCE [LARGE SCALE GENOMIC DNA]</scope>
    <source>
        <strain evidence="3">CMCP6</strain>
    </source>
</reference>
<reference evidence="2 3" key="2">
    <citation type="journal article" date="2003" name="Infect. Immun.">
        <title>Characterization and pathogenic significance of Vibrio vulnificus antigens preferentially expressed in septicemic patients.</title>
        <authorList>
            <person name="Kim Y.R."/>
            <person name="Lee S.E."/>
            <person name="Kim C.M."/>
            <person name="Kim S.Y."/>
            <person name="Shin E.K."/>
            <person name="Shin D.H."/>
            <person name="Chung S.S."/>
            <person name="Choy H.E."/>
            <person name="Progulske-Fox A."/>
            <person name="Hillman J.D."/>
            <person name="Handfield M."/>
            <person name="Rhee J.H."/>
        </authorList>
    </citation>
    <scope>NUCLEOTIDE SEQUENCE [LARGE SCALE GENOMIC DNA]</scope>
    <source>
        <strain evidence="2 3">CMCP6</strain>
    </source>
</reference>
<dbReference type="PANTHER" id="PTHR43792:SF1">
    <property type="entry name" value="N-ACETYLTRANSFERASE DOMAIN-CONTAINING PROTEIN"/>
    <property type="match status" value="1"/>
</dbReference>
<name>A0A3Q0L5S8_VIBVU</name>
<dbReference type="SUPFAM" id="SSF55729">
    <property type="entry name" value="Acyl-CoA N-acyltransferases (Nat)"/>
    <property type="match status" value="1"/>
</dbReference>
<dbReference type="PROSITE" id="PS51186">
    <property type="entry name" value="GNAT"/>
    <property type="match status" value="1"/>
</dbReference>
<dbReference type="Proteomes" id="UP000002275">
    <property type="component" value="Chromosome I"/>
</dbReference>
<dbReference type="GO" id="GO:0016747">
    <property type="term" value="F:acyltransferase activity, transferring groups other than amino-acyl groups"/>
    <property type="evidence" value="ECO:0007669"/>
    <property type="project" value="InterPro"/>
</dbReference>
<accession>A0A3Q0L5S8</accession>
<feature type="domain" description="N-acetyltransferase" evidence="1">
    <location>
        <begin position="8"/>
        <end position="168"/>
    </location>
</feature>
<dbReference type="RefSeq" id="WP_011080374.1">
    <property type="nucleotide sequence ID" value="NC_004459.3"/>
</dbReference>
<evidence type="ECO:0000313" key="2">
    <source>
        <dbReference type="EMBL" id="AAO10872.2"/>
    </source>
</evidence>
<dbReference type="Gene3D" id="3.40.630.30">
    <property type="match status" value="1"/>
</dbReference>